<reference evidence="1" key="2">
    <citation type="submission" date="2020-09" db="EMBL/GenBank/DDBJ databases">
        <authorList>
            <person name="Sun Q."/>
            <person name="Ohkuma M."/>
        </authorList>
    </citation>
    <scope>NUCLEOTIDE SEQUENCE</scope>
    <source>
        <strain evidence="1">JCM 3131</strain>
    </source>
</reference>
<dbReference type="Proteomes" id="UP000620156">
    <property type="component" value="Unassembled WGS sequence"/>
</dbReference>
<evidence type="ECO:0000313" key="1">
    <source>
        <dbReference type="EMBL" id="GGQ52564.1"/>
    </source>
</evidence>
<dbReference type="Pfam" id="PF19746">
    <property type="entry name" value="DUF6233"/>
    <property type="match status" value="1"/>
</dbReference>
<comment type="caution">
    <text evidence="1">The sequence shown here is derived from an EMBL/GenBank/DDBJ whole genome shotgun (WGS) entry which is preliminary data.</text>
</comment>
<reference evidence="1" key="1">
    <citation type="journal article" date="2014" name="Int. J. Syst. Evol. Microbiol.">
        <title>Complete genome sequence of Corynebacterium casei LMG S-19264T (=DSM 44701T), isolated from a smear-ripened cheese.</title>
        <authorList>
            <consortium name="US DOE Joint Genome Institute (JGI-PGF)"/>
            <person name="Walter F."/>
            <person name="Albersmeier A."/>
            <person name="Kalinowski J."/>
            <person name="Ruckert C."/>
        </authorList>
    </citation>
    <scope>NUCLEOTIDE SEQUENCE</scope>
    <source>
        <strain evidence="1">JCM 3131</strain>
    </source>
</reference>
<dbReference type="InterPro" id="IPR046200">
    <property type="entry name" value="DUF6233"/>
</dbReference>
<name>A0A918BAU9_9ACTN</name>
<keyword evidence="2" id="KW-1185">Reference proteome</keyword>
<protein>
    <submittedName>
        <fullName evidence="1">Uncharacterized protein</fullName>
    </submittedName>
</protein>
<dbReference type="EMBL" id="BMQK01000003">
    <property type="protein sequence ID" value="GGQ52564.1"/>
    <property type="molecule type" value="Genomic_DNA"/>
</dbReference>
<gene>
    <name evidence="1" type="ORF">GCM10010145_22510</name>
</gene>
<evidence type="ECO:0000313" key="2">
    <source>
        <dbReference type="Proteomes" id="UP000620156"/>
    </source>
</evidence>
<accession>A0A918BAU9</accession>
<proteinExistence type="predicted"/>
<organism evidence="1 2">
    <name type="scientific">Streptomyces ruber</name>
    <dbReference type="NCBI Taxonomy" id="83378"/>
    <lineage>
        <taxon>Bacteria</taxon>
        <taxon>Bacillati</taxon>
        <taxon>Actinomycetota</taxon>
        <taxon>Actinomycetes</taxon>
        <taxon>Kitasatosporales</taxon>
        <taxon>Streptomycetaceae</taxon>
        <taxon>Streptomyces</taxon>
    </lineage>
</organism>
<dbReference type="RefSeq" id="WP_229820942.1">
    <property type="nucleotide sequence ID" value="NZ_BMQK01000003.1"/>
</dbReference>
<sequence>MFDDLPPDLARLLTLRVWHAMWLERIDRRIAAVRRREAEQERGRQRRPPGPDWIVELGIGDGRPPVELHAGDCYAAGGRRRAVDRGEARRLLAAGLRACTHCRPDRRLGILE</sequence>
<dbReference type="AlphaFoldDB" id="A0A918BAU9"/>